<name>A0A1F6AQY1_9BACT</name>
<organism evidence="1 2">
    <name type="scientific">Candidatus Gottesmanbacteria bacterium RIFCSPLOWO2_01_FULL_39_12b</name>
    <dbReference type="NCBI Taxonomy" id="1798388"/>
    <lineage>
        <taxon>Bacteria</taxon>
        <taxon>Candidatus Gottesmaniibacteriota</taxon>
    </lineage>
</organism>
<dbReference type="InterPro" id="IPR038695">
    <property type="entry name" value="Saro_0823-like_sf"/>
</dbReference>
<protein>
    <recommendedName>
        <fullName evidence="3">DUF192 domain-containing protein</fullName>
    </recommendedName>
</protein>
<sequence length="147" mass="16586">MFTKKLVLIVILLFLASGLIYLKIKKNGLSKISINNQELEVEIADTDSKKSKGLSGRKSLAENQGMLFIFTNPDYHQFWMLDMHFPLDFIWIKENTVVDITENVRPPDNASSLPPIFSSKIPFDKALEVNAGSLNAYNIKVGDNIKL</sequence>
<dbReference type="PANTHER" id="PTHR37953">
    <property type="entry name" value="UPF0127 PROTEIN MJ1496"/>
    <property type="match status" value="1"/>
</dbReference>
<dbReference type="Gene3D" id="2.60.120.1140">
    <property type="entry name" value="Protein of unknown function DUF192"/>
    <property type="match status" value="1"/>
</dbReference>
<evidence type="ECO:0000313" key="2">
    <source>
        <dbReference type="Proteomes" id="UP000176609"/>
    </source>
</evidence>
<evidence type="ECO:0000313" key="1">
    <source>
        <dbReference type="EMBL" id="OGG26893.1"/>
    </source>
</evidence>
<dbReference type="InterPro" id="IPR003795">
    <property type="entry name" value="DUF192"/>
</dbReference>
<gene>
    <name evidence="1" type="ORF">A2960_01950</name>
</gene>
<dbReference type="AlphaFoldDB" id="A0A1F6AQY1"/>
<reference evidence="1 2" key="1">
    <citation type="journal article" date="2016" name="Nat. Commun.">
        <title>Thousands of microbial genomes shed light on interconnected biogeochemical processes in an aquifer system.</title>
        <authorList>
            <person name="Anantharaman K."/>
            <person name="Brown C.T."/>
            <person name="Hug L.A."/>
            <person name="Sharon I."/>
            <person name="Castelle C.J."/>
            <person name="Probst A.J."/>
            <person name="Thomas B.C."/>
            <person name="Singh A."/>
            <person name="Wilkins M.J."/>
            <person name="Karaoz U."/>
            <person name="Brodie E.L."/>
            <person name="Williams K.H."/>
            <person name="Hubbard S.S."/>
            <person name="Banfield J.F."/>
        </authorList>
    </citation>
    <scope>NUCLEOTIDE SEQUENCE [LARGE SCALE GENOMIC DNA]</scope>
</reference>
<dbReference type="EMBL" id="MFJR01000007">
    <property type="protein sequence ID" value="OGG26893.1"/>
    <property type="molecule type" value="Genomic_DNA"/>
</dbReference>
<accession>A0A1F6AQY1</accession>
<dbReference type="PANTHER" id="PTHR37953:SF1">
    <property type="entry name" value="UPF0127 PROTEIN MJ1496"/>
    <property type="match status" value="1"/>
</dbReference>
<comment type="caution">
    <text evidence="1">The sequence shown here is derived from an EMBL/GenBank/DDBJ whole genome shotgun (WGS) entry which is preliminary data.</text>
</comment>
<evidence type="ECO:0008006" key="3">
    <source>
        <dbReference type="Google" id="ProtNLM"/>
    </source>
</evidence>
<proteinExistence type="predicted"/>
<dbReference type="Proteomes" id="UP000176609">
    <property type="component" value="Unassembled WGS sequence"/>
</dbReference>
<dbReference type="Pfam" id="PF02643">
    <property type="entry name" value="DUF192"/>
    <property type="match status" value="1"/>
</dbReference>